<dbReference type="Pfam" id="PF14008">
    <property type="entry name" value="Metallophos_C"/>
    <property type="match status" value="1"/>
</dbReference>
<dbReference type="Pfam" id="PF00149">
    <property type="entry name" value="Metallophos"/>
    <property type="match status" value="1"/>
</dbReference>
<proteinExistence type="predicted"/>
<feature type="domain" description="Calcineurin-like phosphoesterase" evidence="3">
    <location>
        <begin position="19"/>
        <end position="207"/>
    </location>
</feature>
<feature type="domain" description="Purple acid phosphatase C-terminal" evidence="4">
    <location>
        <begin position="218"/>
        <end position="255"/>
    </location>
</feature>
<organism evidence="5 6">
    <name type="scientific">Symbiodinium pilosum</name>
    <name type="common">Dinoflagellate</name>
    <dbReference type="NCBI Taxonomy" id="2952"/>
    <lineage>
        <taxon>Eukaryota</taxon>
        <taxon>Sar</taxon>
        <taxon>Alveolata</taxon>
        <taxon>Dinophyceae</taxon>
        <taxon>Suessiales</taxon>
        <taxon>Symbiodiniaceae</taxon>
        <taxon>Symbiodinium</taxon>
    </lineage>
</organism>
<dbReference type="GO" id="GO:0003993">
    <property type="term" value="F:acid phosphatase activity"/>
    <property type="evidence" value="ECO:0007669"/>
    <property type="project" value="InterPro"/>
</dbReference>
<dbReference type="OrthoDB" id="447438at2759"/>
<evidence type="ECO:0000313" key="5">
    <source>
        <dbReference type="EMBL" id="CAE7601496.1"/>
    </source>
</evidence>
<dbReference type="InterPro" id="IPR029052">
    <property type="entry name" value="Metallo-depent_PP-like"/>
</dbReference>
<comment type="caution">
    <text evidence="5">The sequence shown here is derived from an EMBL/GenBank/DDBJ whole genome shotgun (WGS) entry which is preliminary data.</text>
</comment>
<reference evidence="5" key="1">
    <citation type="submission" date="2021-02" db="EMBL/GenBank/DDBJ databases">
        <authorList>
            <person name="Dougan E. K."/>
            <person name="Rhodes N."/>
            <person name="Thang M."/>
            <person name="Chan C."/>
        </authorList>
    </citation>
    <scope>NUCLEOTIDE SEQUENCE</scope>
</reference>
<accession>A0A812V7K3</accession>
<sequence length="347" mass="38177">DLGQTNFSAATCRDVARVHANEGLDLGVLVGDLSYADTNASRWDSFQRMFDTSGCADIPWVVLPGNHDCQGPREIEPDEITGEPFLPFRVRWRTPQVQSEEVAALLASECQQDALGKWPCGSDVDAWQHWATYDLPLRFDFGGSFFGLEARSEFNAGLVVVNPGHAATRSRDEVLTHVATRNLRSAAEPLLLPDKMDLVFSGHVHAYERSFPIDGVQHFVVGHGGNMEALYNSWQPSATSAFRAADHYGWGLLHLRPRRLGPSSFTARRAVDGAVMDFVEFWPRNQSAVVEPATDSGNGNIIGSVLGACLMICLCAGCCFYRRARVRASYEEKSSLRREAVTLGVVS</sequence>
<keyword evidence="6" id="KW-1185">Reference proteome</keyword>
<dbReference type="PANTHER" id="PTHR22953:SF153">
    <property type="entry name" value="PURPLE ACID PHOSPHATASE"/>
    <property type="match status" value="1"/>
</dbReference>
<dbReference type="AlphaFoldDB" id="A0A812V7K3"/>
<evidence type="ECO:0000313" key="6">
    <source>
        <dbReference type="Proteomes" id="UP000649617"/>
    </source>
</evidence>
<keyword evidence="2" id="KW-0812">Transmembrane</keyword>
<keyword evidence="2" id="KW-0472">Membrane</keyword>
<keyword evidence="1" id="KW-0732">Signal</keyword>
<evidence type="ECO:0000259" key="4">
    <source>
        <dbReference type="Pfam" id="PF14008"/>
    </source>
</evidence>
<dbReference type="Gene3D" id="3.60.21.10">
    <property type="match status" value="2"/>
</dbReference>
<evidence type="ECO:0000256" key="2">
    <source>
        <dbReference type="SAM" id="Phobius"/>
    </source>
</evidence>
<evidence type="ECO:0000256" key="1">
    <source>
        <dbReference type="ARBA" id="ARBA00022729"/>
    </source>
</evidence>
<gene>
    <name evidence="5" type="primary">PAP21</name>
    <name evidence="5" type="ORF">SPIL2461_LOCUS15969</name>
</gene>
<feature type="transmembrane region" description="Helical" evidence="2">
    <location>
        <begin position="301"/>
        <end position="321"/>
    </location>
</feature>
<dbReference type="PANTHER" id="PTHR22953">
    <property type="entry name" value="ACID PHOSPHATASE RELATED"/>
    <property type="match status" value="1"/>
</dbReference>
<keyword evidence="2" id="KW-1133">Transmembrane helix</keyword>
<evidence type="ECO:0000259" key="3">
    <source>
        <dbReference type="Pfam" id="PF00149"/>
    </source>
</evidence>
<protein>
    <submittedName>
        <fullName evidence="5">PAP21 protein</fullName>
    </submittedName>
</protein>
<dbReference type="SUPFAM" id="SSF56300">
    <property type="entry name" value="Metallo-dependent phosphatases"/>
    <property type="match status" value="1"/>
</dbReference>
<dbReference type="EMBL" id="CAJNIZ010040302">
    <property type="protein sequence ID" value="CAE7601496.1"/>
    <property type="molecule type" value="Genomic_DNA"/>
</dbReference>
<feature type="non-terminal residue" evidence="5">
    <location>
        <position position="347"/>
    </location>
</feature>
<dbReference type="InterPro" id="IPR025733">
    <property type="entry name" value="PAPs_C"/>
</dbReference>
<dbReference type="InterPro" id="IPR039331">
    <property type="entry name" value="PAPs-like"/>
</dbReference>
<dbReference type="Proteomes" id="UP000649617">
    <property type="component" value="Unassembled WGS sequence"/>
</dbReference>
<dbReference type="InterPro" id="IPR004843">
    <property type="entry name" value="Calcineurin-like_PHP"/>
</dbReference>
<name>A0A812V7K3_SYMPI</name>